<gene>
    <name evidence="2" type="ORF">SEMRO_364_G127110.1</name>
</gene>
<feature type="transmembrane region" description="Helical" evidence="1">
    <location>
        <begin position="53"/>
        <end position="75"/>
    </location>
</feature>
<accession>A0A9N8DTQ4</accession>
<feature type="transmembrane region" description="Helical" evidence="1">
    <location>
        <begin position="119"/>
        <end position="140"/>
    </location>
</feature>
<keyword evidence="1" id="KW-0812">Transmembrane</keyword>
<keyword evidence="3" id="KW-1185">Reference proteome</keyword>
<keyword evidence="1" id="KW-0472">Membrane</keyword>
<comment type="caution">
    <text evidence="2">The sequence shown here is derived from an EMBL/GenBank/DDBJ whole genome shotgun (WGS) entry which is preliminary data.</text>
</comment>
<proteinExistence type="predicted"/>
<reference evidence="2" key="1">
    <citation type="submission" date="2020-06" db="EMBL/GenBank/DDBJ databases">
        <authorList>
            <consortium name="Plant Systems Biology data submission"/>
        </authorList>
    </citation>
    <scope>NUCLEOTIDE SEQUENCE</scope>
    <source>
        <strain evidence="2">D6</strain>
    </source>
</reference>
<sequence>MARPSSGGGTSGMGELSFPDKDTVYLKPILLAKRQQWRRTHPLWSLSFPVSSTLLWCCGLALLLHPLMVLLLRKYKEDDWHEILLEEQGGETTTKMILRAAVSALDALAVGLLDGSPRIAAASLFLYTSICSGYLASAAWKSGTIKGQPTIKQD</sequence>
<dbReference type="AlphaFoldDB" id="A0A9N8DTQ4"/>
<name>A0A9N8DTQ4_9STRA</name>
<evidence type="ECO:0000256" key="1">
    <source>
        <dbReference type="SAM" id="Phobius"/>
    </source>
</evidence>
<dbReference type="EMBL" id="CAICTM010000363">
    <property type="protein sequence ID" value="CAB9508863.1"/>
    <property type="molecule type" value="Genomic_DNA"/>
</dbReference>
<keyword evidence="1" id="KW-1133">Transmembrane helix</keyword>
<evidence type="ECO:0000313" key="2">
    <source>
        <dbReference type="EMBL" id="CAB9508863.1"/>
    </source>
</evidence>
<protein>
    <submittedName>
        <fullName evidence="2">Uncharacterized protein</fullName>
    </submittedName>
</protein>
<evidence type="ECO:0000313" key="3">
    <source>
        <dbReference type="Proteomes" id="UP001153069"/>
    </source>
</evidence>
<dbReference type="Proteomes" id="UP001153069">
    <property type="component" value="Unassembled WGS sequence"/>
</dbReference>
<organism evidence="2 3">
    <name type="scientific">Seminavis robusta</name>
    <dbReference type="NCBI Taxonomy" id="568900"/>
    <lineage>
        <taxon>Eukaryota</taxon>
        <taxon>Sar</taxon>
        <taxon>Stramenopiles</taxon>
        <taxon>Ochrophyta</taxon>
        <taxon>Bacillariophyta</taxon>
        <taxon>Bacillariophyceae</taxon>
        <taxon>Bacillariophycidae</taxon>
        <taxon>Naviculales</taxon>
        <taxon>Naviculaceae</taxon>
        <taxon>Seminavis</taxon>
    </lineage>
</organism>